<organism evidence="3 4">
    <name type="scientific">Moraxella cuniculi DSM 21768</name>
    <dbReference type="NCBI Taxonomy" id="1122245"/>
    <lineage>
        <taxon>Bacteria</taxon>
        <taxon>Pseudomonadati</taxon>
        <taxon>Pseudomonadota</taxon>
        <taxon>Gammaproteobacteria</taxon>
        <taxon>Moraxellales</taxon>
        <taxon>Moraxellaceae</taxon>
        <taxon>Moraxella</taxon>
    </lineage>
</organism>
<dbReference type="STRING" id="34061.B0189_00450"/>
<reference evidence="4" key="1">
    <citation type="submission" date="2017-01" db="EMBL/GenBank/DDBJ databases">
        <authorList>
            <person name="Varghese N."/>
            <person name="Submissions S."/>
        </authorList>
    </citation>
    <scope>NUCLEOTIDE SEQUENCE [LARGE SCALE GENOMIC DNA]</scope>
    <source>
        <strain evidence="4">DSM 21768</strain>
    </source>
</reference>
<gene>
    <name evidence="3" type="ORF">SAMN02745664_10131</name>
</gene>
<dbReference type="Proteomes" id="UP000187495">
    <property type="component" value="Unassembled WGS sequence"/>
</dbReference>
<dbReference type="EMBL" id="FTNU01000001">
    <property type="protein sequence ID" value="SIR71500.1"/>
    <property type="molecule type" value="Genomic_DNA"/>
</dbReference>
<dbReference type="PANTHER" id="PTHR35146:SF1">
    <property type="entry name" value="UPF0178 PROTEIN YAII"/>
    <property type="match status" value="1"/>
</dbReference>
<dbReference type="AlphaFoldDB" id="A0A1N7D6L6"/>
<dbReference type="CDD" id="cd18720">
    <property type="entry name" value="PIN_YqxD-like"/>
    <property type="match status" value="1"/>
</dbReference>
<evidence type="ECO:0000313" key="4">
    <source>
        <dbReference type="Proteomes" id="UP000187495"/>
    </source>
</evidence>
<name>A0A1N7D6L6_9GAMM</name>
<evidence type="ECO:0000313" key="3">
    <source>
        <dbReference type="EMBL" id="SIR71500.1"/>
    </source>
</evidence>
<evidence type="ECO:0000256" key="1">
    <source>
        <dbReference type="ARBA" id="ARBA00008522"/>
    </source>
</evidence>
<protein>
    <recommendedName>
        <fullName evidence="2">UPF0178 protein SAMN02745664_10131</fullName>
    </recommendedName>
</protein>
<dbReference type="Pfam" id="PF02639">
    <property type="entry name" value="DUF188"/>
    <property type="match status" value="1"/>
</dbReference>
<keyword evidence="4" id="KW-1185">Reference proteome</keyword>
<comment type="similarity">
    <text evidence="1 2">Belongs to the UPF0178 family.</text>
</comment>
<proteinExistence type="inferred from homology"/>
<sequence>MQIFVDADATPAIAKTLIIKTALRCEVMSTFVANHPIRLPPSPFLANIVVAHGFDVADNYIINAVSKGDLVITNDIVLADAILAKSAKALSVHGEEFIADTIKSKLNARDFMDTMRATGLLNPNQMGKQARYGDKDKIAFANALNRLVR</sequence>
<evidence type="ECO:0000256" key="2">
    <source>
        <dbReference type="HAMAP-Rule" id="MF_00489"/>
    </source>
</evidence>
<dbReference type="HAMAP" id="MF_00489">
    <property type="entry name" value="UPF0178"/>
    <property type="match status" value="1"/>
</dbReference>
<dbReference type="InterPro" id="IPR003791">
    <property type="entry name" value="UPF0178"/>
</dbReference>
<dbReference type="PANTHER" id="PTHR35146">
    <property type="entry name" value="UPF0178 PROTEIN YAII"/>
    <property type="match status" value="1"/>
</dbReference>
<dbReference type="RefSeq" id="WP_076554145.1">
    <property type="nucleotide sequence ID" value="NZ_FTNU01000001.1"/>
</dbReference>
<accession>A0A1N7D6L6</accession>